<evidence type="ECO:0000313" key="9">
    <source>
        <dbReference type="Proteomes" id="UP000478052"/>
    </source>
</evidence>
<dbReference type="GO" id="GO:0005886">
    <property type="term" value="C:plasma membrane"/>
    <property type="evidence" value="ECO:0007669"/>
    <property type="project" value="TreeGrafter"/>
</dbReference>
<feature type="transmembrane region" description="Helical" evidence="6">
    <location>
        <begin position="1110"/>
        <end position="1129"/>
    </location>
</feature>
<feature type="transmembrane region" description="Helical" evidence="6">
    <location>
        <begin position="232"/>
        <end position="252"/>
    </location>
</feature>
<evidence type="ECO:0000256" key="5">
    <source>
        <dbReference type="SAM" id="MobiDB-lite"/>
    </source>
</evidence>
<comment type="subcellular location">
    <subcellularLocation>
        <location evidence="1">Membrane</location>
        <topology evidence="1">Multi-pass membrane protein</topology>
    </subcellularLocation>
</comment>
<feature type="transmembrane region" description="Helical" evidence="6">
    <location>
        <begin position="650"/>
        <end position="669"/>
    </location>
</feature>
<dbReference type="FunFam" id="1.20.1740.10:FF:000010">
    <property type="entry name" value="probable cationic amino acid transporter"/>
    <property type="match status" value="2"/>
</dbReference>
<feature type="region of interest" description="Disordered" evidence="5">
    <location>
        <begin position="1199"/>
        <end position="1219"/>
    </location>
</feature>
<feature type="transmembrane region" description="Helical" evidence="6">
    <location>
        <begin position="535"/>
        <end position="556"/>
    </location>
</feature>
<accession>A0A6G0ZA23</accession>
<comment type="caution">
    <text evidence="8">The sequence shown here is derived from an EMBL/GenBank/DDBJ whole genome shotgun (WGS) entry which is preliminary data.</text>
</comment>
<feature type="transmembrane region" description="Helical" evidence="6">
    <location>
        <begin position="371"/>
        <end position="390"/>
    </location>
</feature>
<feature type="transmembrane region" description="Helical" evidence="6">
    <location>
        <begin position="955"/>
        <end position="976"/>
    </location>
</feature>
<feature type="domain" description="Cationic amino acid transporter C-terminal" evidence="7">
    <location>
        <begin position="535"/>
        <end position="567"/>
    </location>
</feature>
<feature type="transmembrane region" description="Helical" evidence="6">
    <location>
        <begin position="192"/>
        <end position="212"/>
    </location>
</feature>
<evidence type="ECO:0000259" key="7">
    <source>
        <dbReference type="Pfam" id="PF13906"/>
    </source>
</evidence>
<evidence type="ECO:0000256" key="6">
    <source>
        <dbReference type="SAM" id="Phobius"/>
    </source>
</evidence>
<feature type="transmembrane region" description="Helical" evidence="6">
    <location>
        <begin position="778"/>
        <end position="798"/>
    </location>
</feature>
<feature type="domain" description="Cationic amino acid transporter C-terminal" evidence="7">
    <location>
        <begin position="1141"/>
        <end position="1191"/>
    </location>
</feature>
<dbReference type="Proteomes" id="UP000478052">
    <property type="component" value="Unassembled WGS sequence"/>
</dbReference>
<feature type="transmembrane region" description="Helical" evidence="6">
    <location>
        <begin position="273"/>
        <end position="299"/>
    </location>
</feature>
<feature type="transmembrane region" description="Helical" evidence="6">
    <location>
        <begin position="397"/>
        <end position="417"/>
    </location>
</feature>
<keyword evidence="3 6" id="KW-1133">Transmembrane helix</keyword>
<sequence>MTHTDSLTWAMTRKKTDSDEPGKEKLNRVLTFFDLTALGTGSTLGCGVYVLAGAVAKSIAGPAVVLSFAIAAVVSAFSGLCYAEFAGRVPKAGSAYIYSYVAVGEFTAFVIGWNLLIEHLIGTASVAKAMSNYCDSLLGSPQRRYMIENFPIHIGFLADYPDIASFVVIVVIALLVAWGVRESSFTNNIFTALNLITVCIVIVTGFYKANYSNWSIPKSEIPPEAKGGEGGFLPYGWVGVAAGAAKCFYGFIGFDSIATTGEETKNPKRDIPLAIVASLFLSTIAYCGVATVLTLMWPYYSQDPDAPLPALYENLGMPVIKIIVSGGAIFALCTSLLGAIFPLPRILYAMASDGLLFKFLSNINATTKTPLISTVICGVFAGTLATVFNLEQLIDMASIGTLQAYTIVCICVLILRYTDNNPSIQDNISKSKAITVYTWLNLSNAKVPNSDTQYISRALIFIFMTLFFIAFSSLYMCIIIGVCTFVFGISLSNMESHHGNTRNVLMIINVISLMVLLVTLFMLARLPTAQEDLSFKVPLVPLIPCLSIVLNVYLMMELEYKTWIRIIDIFVLWHWSQFGRQQAKNSAKHNSNQTEIIQRKDEDEIQPDKKKLARVLNLMDLTALGVGSTLGVGVYVLAGNVARIEAGPAVVLSFVLAAFASAFAGLCYAEFAARVPRAGSAYVYSYVGVGEFVAFVIGWNLILEYVIGTASVAKAFSNYIDALLGYPVKTTMTYLFPINVSFLADYPDVLSFSLVILLSLILAWGVRESTMINNVFTVVNLFTVVTVVVTGLFKVNLYNWSIPKQDIPKHVKGGEGGFMPFGWAGVTAGAAKCFYGFIGFDSVATTGEEAKKPKRDIPLAIILSLTIITFAYCCISSVLTLMWPYYDQDIDAPFPYVYDHLGWTTLKLIVSSGAIFAMFASLLASMFSMPRILMAMAEDGLMFSKFSIIHPKFKTPLLATLLSGLLAGIVTALLNLDQLMNMMSIGTLLAYTIVCICVLMLRYKTDSDVDESENKQSKDEQETSGFVNAVVKYLNLSNNNKADKDTQRVATTLIISFICTSALFSFITVQSECVATVHQLCDKNDSNGTTFQPGCVKNTSNENECVGNSIATYTSAILAIGLLLVLLLLTRQPQSNKKLSFKVPLVPLIPCISILTNIYLMMKLDVITWIRFIIWLIIGLCIYALYGMNNSTEGLKRRIEPKKSRSNSAEPINQVSDNL</sequence>
<feature type="transmembrane region" description="Helical" evidence="6">
    <location>
        <begin position="906"/>
        <end position="934"/>
    </location>
</feature>
<feature type="transmembrane region" description="Helical" evidence="6">
    <location>
        <begin position="503"/>
        <end position="523"/>
    </location>
</feature>
<dbReference type="AlphaFoldDB" id="A0A6G0ZA23"/>
<reference evidence="8 9" key="1">
    <citation type="submission" date="2019-08" db="EMBL/GenBank/DDBJ databases">
        <title>Whole genome of Aphis craccivora.</title>
        <authorList>
            <person name="Voronova N.V."/>
            <person name="Shulinski R.S."/>
            <person name="Bandarenka Y.V."/>
            <person name="Zhorov D.G."/>
            <person name="Warner D."/>
        </authorList>
    </citation>
    <scope>NUCLEOTIDE SEQUENCE [LARGE SCALE GENOMIC DNA]</scope>
    <source>
        <strain evidence="8">180601</strain>
        <tissue evidence="8">Whole Body</tissue>
    </source>
</reference>
<feature type="transmembrane region" description="Helical" evidence="6">
    <location>
        <begin position="859"/>
        <end position="886"/>
    </location>
</feature>
<gene>
    <name evidence="8" type="ORF">FWK35_00011162</name>
</gene>
<feature type="transmembrane region" description="Helical" evidence="6">
    <location>
        <begin position="64"/>
        <end position="83"/>
    </location>
</feature>
<feature type="transmembrane region" description="Helical" evidence="6">
    <location>
        <begin position="681"/>
        <end position="702"/>
    </location>
</feature>
<dbReference type="PANTHER" id="PTHR43243">
    <property type="entry name" value="INNER MEMBRANE TRANSPORTER YGJI-RELATED"/>
    <property type="match status" value="1"/>
</dbReference>
<dbReference type="InterPro" id="IPR029485">
    <property type="entry name" value="CAT_C"/>
</dbReference>
<name>A0A6G0ZA23_APHCR</name>
<proteinExistence type="predicted"/>
<keyword evidence="4 6" id="KW-0472">Membrane</keyword>
<dbReference type="OrthoDB" id="3900342at2759"/>
<feature type="transmembrane region" description="Helical" evidence="6">
    <location>
        <begin position="458"/>
        <end position="491"/>
    </location>
</feature>
<feature type="transmembrane region" description="Helical" evidence="6">
    <location>
        <begin position="1141"/>
        <end position="1160"/>
    </location>
</feature>
<dbReference type="Pfam" id="PF13520">
    <property type="entry name" value="AA_permease_2"/>
    <property type="match status" value="2"/>
</dbReference>
<feature type="transmembrane region" description="Helical" evidence="6">
    <location>
        <begin position="32"/>
        <end position="52"/>
    </location>
</feature>
<evidence type="ECO:0000313" key="8">
    <source>
        <dbReference type="EMBL" id="KAF0767700.1"/>
    </source>
</evidence>
<dbReference type="GO" id="GO:0097638">
    <property type="term" value="P:L-arginine import across plasma membrane"/>
    <property type="evidence" value="ECO:0007669"/>
    <property type="project" value="TreeGrafter"/>
</dbReference>
<feature type="transmembrane region" description="Helical" evidence="6">
    <location>
        <begin position="163"/>
        <end position="180"/>
    </location>
</feature>
<feature type="compositionally biased region" description="Polar residues" evidence="5">
    <location>
        <begin position="1206"/>
        <end position="1219"/>
    </location>
</feature>
<dbReference type="InterPro" id="IPR002293">
    <property type="entry name" value="AA/rel_permease1"/>
</dbReference>
<dbReference type="EMBL" id="VUJU01000914">
    <property type="protein sequence ID" value="KAF0767700.1"/>
    <property type="molecule type" value="Genomic_DNA"/>
</dbReference>
<protein>
    <submittedName>
        <fullName evidence="8">Cationic amino acid transporter 2-like</fullName>
    </submittedName>
</protein>
<dbReference type="GO" id="GO:0061459">
    <property type="term" value="F:L-arginine transmembrane transporter activity"/>
    <property type="evidence" value="ECO:0007669"/>
    <property type="project" value="TreeGrafter"/>
</dbReference>
<evidence type="ECO:0000256" key="4">
    <source>
        <dbReference type="ARBA" id="ARBA00023136"/>
    </source>
</evidence>
<feature type="transmembrane region" description="Helical" evidence="6">
    <location>
        <begin position="95"/>
        <end position="116"/>
    </location>
</feature>
<dbReference type="Gene3D" id="1.20.1740.10">
    <property type="entry name" value="Amino acid/polyamine transporter I"/>
    <property type="match status" value="2"/>
</dbReference>
<evidence type="ECO:0000256" key="3">
    <source>
        <dbReference type="ARBA" id="ARBA00022989"/>
    </source>
</evidence>
<evidence type="ECO:0000256" key="1">
    <source>
        <dbReference type="ARBA" id="ARBA00004141"/>
    </source>
</evidence>
<organism evidence="8 9">
    <name type="scientific">Aphis craccivora</name>
    <name type="common">Cowpea aphid</name>
    <dbReference type="NCBI Taxonomy" id="307492"/>
    <lineage>
        <taxon>Eukaryota</taxon>
        <taxon>Metazoa</taxon>
        <taxon>Ecdysozoa</taxon>
        <taxon>Arthropoda</taxon>
        <taxon>Hexapoda</taxon>
        <taxon>Insecta</taxon>
        <taxon>Pterygota</taxon>
        <taxon>Neoptera</taxon>
        <taxon>Paraneoptera</taxon>
        <taxon>Hemiptera</taxon>
        <taxon>Sternorrhyncha</taxon>
        <taxon>Aphidomorpha</taxon>
        <taxon>Aphidoidea</taxon>
        <taxon>Aphididae</taxon>
        <taxon>Aphidini</taxon>
        <taxon>Aphis</taxon>
        <taxon>Aphis</taxon>
    </lineage>
</organism>
<feature type="transmembrane region" description="Helical" evidence="6">
    <location>
        <begin position="1166"/>
        <end position="1188"/>
    </location>
</feature>
<dbReference type="GO" id="GO:0000064">
    <property type="term" value="F:L-ornithine transmembrane transporter activity"/>
    <property type="evidence" value="ECO:0007669"/>
    <property type="project" value="TreeGrafter"/>
</dbReference>
<dbReference type="GO" id="GO:0015189">
    <property type="term" value="F:L-lysine transmembrane transporter activity"/>
    <property type="evidence" value="ECO:0007669"/>
    <property type="project" value="TreeGrafter"/>
</dbReference>
<dbReference type="Pfam" id="PF13906">
    <property type="entry name" value="AA_permease_C"/>
    <property type="match status" value="2"/>
</dbReference>
<feature type="transmembrane region" description="Helical" evidence="6">
    <location>
        <begin position="818"/>
        <end position="838"/>
    </location>
</feature>
<keyword evidence="2 6" id="KW-0812">Transmembrane</keyword>
<evidence type="ECO:0000256" key="2">
    <source>
        <dbReference type="ARBA" id="ARBA00022692"/>
    </source>
</evidence>
<feature type="transmembrane region" description="Helical" evidence="6">
    <location>
        <begin position="982"/>
        <end position="1001"/>
    </location>
</feature>
<feature type="transmembrane region" description="Helical" evidence="6">
    <location>
        <begin position="749"/>
        <end position="766"/>
    </location>
</feature>
<feature type="transmembrane region" description="Helical" evidence="6">
    <location>
        <begin position="618"/>
        <end position="638"/>
    </location>
</feature>
<keyword evidence="9" id="KW-1185">Reference proteome</keyword>
<dbReference type="PANTHER" id="PTHR43243:SF95">
    <property type="entry name" value="LD37241P"/>
    <property type="match status" value="1"/>
</dbReference>
<feature type="transmembrane region" description="Helical" evidence="6">
    <location>
        <begin position="1049"/>
        <end position="1069"/>
    </location>
</feature>
<feature type="transmembrane region" description="Helical" evidence="6">
    <location>
        <begin position="319"/>
        <end position="339"/>
    </location>
</feature>